<accession>A0ABU6MJN0</accession>
<gene>
    <name evidence="1" type="ORF">P4T90_15855</name>
</gene>
<name>A0ABU6MJN0_9BACI</name>
<dbReference type="RefSeq" id="WP_198160262.1">
    <property type="nucleotide sequence ID" value="NZ_JARMAB010000023.1"/>
</dbReference>
<reference evidence="1 2" key="1">
    <citation type="submission" date="2023-03" db="EMBL/GenBank/DDBJ databases">
        <title>Bacillus Genome Sequencing.</title>
        <authorList>
            <person name="Dunlap C."/>
        </authorList>
    </citation>
    <scope>NUCLEOTIDE SEQUENCE [LARGE SCALE GENOMIC DNA]</scope>
    <source>
        <strain evidence="1 2">B-23453</strain>
    </source>
</reference>
<keyword evidence="2" id="KW-1185">Reference proteome</keyword>
<dbReference type="Proteomes" id="UP001341444">
    <property type="component" value="Unassembled WGS sequence"/>
</dbReference>
<organism evidence="1 2">
    <name type="scientific">Heyndrickxia acidicola</name>
    <dbReference type="NCBI Taxonomy" id="209389"/>
    <lineage>
        <taxon>Bacteria</taxon>
        <taxon>Bacillati</taxon>
        <taxon>Bacillota</taxon>
        <taxon>Bacilli</taxon>
        <taxon>Bacillales</taxon>
        <taxon>Bacillaceae</taxon>
        <taxon>Heyndrickxia</taxon>
    </lineage>
</organism>
<proteinExistence type="predicted"/>
<protein>
    <submittedName>
        <fullName evidence="1">Uncharacterized protein</fullName>
    </submittedName>
</protein>
<evidence type="ECO:0000313" key="1">
    <source>
        <dbReference type="EMBL" id="MED1204524.1"/>
    </source>
</evidence>
<sequence>MISKEAIELAKKIVELDIKRDMIWEQLASLAGKEAYNLLRYVQNS</sequence>
<dbReference type="EMBL" id="JARMAB010000023">
    <property type="protein sequence ID" value="MED1204524.1"/>
    <property type="molecule type" value="Genomic_DNA"/>
</dbReference>
<comment type="caution">
    <text evidence="1">The sequence shown here is derived from an EMBL/GenBank/DDBJ whole genome shotgun (WGS) entry which is preliminary data.</text>
</comment>
<evidence type="ECO:0000313" key="2">
    <source>
        <dbReference type="Proteomes" id="UP001341444"/>
    </source>
</evidence>